<dbReference type="VEuPathDB" id="PlasmoDB:PVPAM_000029800"/>
<accession>A0A8S4HAK6</accession>
<dbReference type="AlphaFoldDB" id="A0A8S4HAK6"/>
<organism evidence="2 3">
    <name type="scientific">Plasmodium vivax</name>
    <name type="common">malaria parasite P. vivax</name>
    <dbReference type="NCBI Taxonomy" id="5855"/>
    <lineage>
        <taxon>Eukaryota</taxon>
        <taxon>Sar</taxon>
        <taxon>Alveolata</taxon>
        <taxon>Apicomplexa</taxon>
        <taxon>Aconoidasida</taxon>
        <taxon>Haemosporida</taxon>
        <taxon>Plasmodiidae</taxon>
        <taxon>Plasmodium</taxon>
        <taxon>Plasmodium (Plasmodium)</taxon>
    </lineage>
</organism>
<dbReference type="EMBL" id="CAJZCX010000005">
    <property type="protein sequence ID" value="CAG9474701.1"/>
    <property type="molecule type" value="Genomic_DNA"/>
</dbReference>
<name>A0A8S4HAK6_PLAVI</name>
<feature type="compositionally biased region" description="Basic and acidic residues" evidence="1">
    <location>
        <begin position="262"/>
        <end position="276"/>
    </location>
</feature>
<reference evidence="2" key="1">
    <citation type="submission" date="2021-09" db="EMBL/GenBank/DDBJ databases">
        <authorList>
            <consortium name="Pathogen Informatics"/>
        </authorList>
    </citation>
    <scope>NUCLEOTIDE SEQUENCE</scope>
    <source>
        <strain evidence="2">PvW1</strain>
    </source>
</reference>
<dbReference type="Proteomes" id="UP000779233">
    <property type="component" value="Unassembled WGS sequence"/>
</dbReference>
<evidence type="ECO:0000256" key="1">
    <source>
        <dbReference type="SAM" id="MobiDB-lite"/>
    </source>
</evidence>
<protein>
    <submittedName>
        <fullName evidence="2">(malaria parasite P. vivax) hypothetical protein</fullName>
    </submittedName>
</protein>
<sequence length="366" mass="42631">MSDNILDIAKWEQDYPFLYTVWHTYNDFDKPVEGNKYTYEAVCDPFMKSYGDGNDVYKSFCMKLVRNLGFYATGTEFFNPTFERCNILYSWLYNKSNNPKIPDSIISESFADYIYQMEQTVKNHKCSYDLYNNTYVEQMKINILNIFYDNMNIIKGILKGQDGSQKNSCLKFVCKCVKIYDLMHQRYCLKRELGNEKHRNTCSRLEKFKDTYIWFFQNEQDLKDKIPALDNIKNTYMSKCQKYVQEEREQLVGGEERHALSPLTRFEDKKTDEHTSLEAPEDENQGSLMSPTVSTALSTVAGASSFLALLYKFSPAKKWIHSGLGGSRGRIHSNFNVDRERELLFDGLAHDNLNSYNIGYEAAYGS</sequence>
<evidence type="ECO:0000313" key="2">
    <source>
        <dbReference type="EMBL" id="CAG9474701.1"/>
    </source>
</evidence>
<proteinExistence type="predicted"/>
<gene>
    <name evidence="2" type="ORF">PVW1_100024600</name>
</gene>
<dbReference type="InterPro" id="IPR008780">
    <property type="entry name" value="Plasmodium_Vir"/>
</dbReference>
<feature type="region of interest" description="Disordered" evidence="1">
    <location>
        <begin position="262"/>
        <end position="288"/>
    </location>
</feature>
<dbReference type="Pfam" id="PF05795">
    <property type="entry name" value="Plasmodium_Vir"/>
    <property type="match status" value="1"/>
</dbReference>
<evidence type="ECO:0000313" key="3">
    <source>
        <dbReference type="Proteomes" id="UP000779233"/>
    </source>
</evidence>
<comment type="caution">
    <text evidence="2">The sequence shown here is derived from an EMBL/GenBank/DDBJ whole genome shotgun (WGS) entry which is preliminary data.</text>
</comment>